<dbReference type="GO" id="GO:0030154">
    <property type="term" value="P:cell differentiation"/>
    <property type="evidence" value="ECO:0007669"/>
    <property type="project" value="UniProtKB-KW"/>
</dbReference>
<dbReference type="Proteomes" id="UP000694385">
    <property type="component" value="Unassembled WGS sequence"/>
</dbReference>
<dbReference type="GO" id="GO:0003714">
    <property type="term" value="F:transcription corepressor activity"/>
    <property type="evidence" value="ECO:0007669"/>
    <property type="project" value="Ensembl"/>
</dbReference>
<evidence type="ECO:0000256" key="4">
    <source>
        <dbReference type="ARBA" id="ARBA00023015"/>
    </source>
</evidence>
<evidence type="ECO:0000256" key="1">
    <source>
        <dbReference type="ARBA" id="ARBA00004123"/>
    </source>
</evidence>
<dbReference type="GeneTree" id="ENSGT00940000154796"/>
<dbReference type="PANTHER" id="PTHR15556">
    <property type="entry name" value="EP300-INTERACTING INHIBITOR OF DIFFERENTIATION 2-RELATED"/>
    <property type="match status" value="1"/>
</dbReference>
<dbReference type="GO" id="GO:0000122">
    <property type="term" value="P:negative regulation of transcription by RNA polymerase II"/>
    <property type="evidence" value="ECO:0007669"/>
    <property type="project" value="Ensembl"/>
</dbReference>
<evidence type="ECO:0000256" key="5">
    <source>
        <dbReference type="ARBA" id="ARBA00023163"/>
    </source>
</evidence>
<keyword evidence="2" id="KW-0678">Repressor</keyword>
<evidence type="ECO:0000256" key="7">
    <source>
        <dbReference type="SAM" id="MobiDB-lite"/>
    </source>
</evidence>
<comment type="subcellular location">
    <subcellularLocation>
        <location evidence="1">Nucleus</location>
    </subcellularLocation>
</comment>
<accession>A0A8C5LGR3</accession>
<feature type="compositionally biased region" description="Basic and acidic residues" evidence="7">
    <location>
        <begin position="45"/>
        <end position="63"/>
    </location>
</feature>
<evidence type="ECO:0000256" key="3">
    <source>
        <dbReference type="ARBA" id="ARBA00022782"/>
    </source>
</evidence>
<evidence type="ECO:0000313" key="9">
    <source>
        <dbReference type="Proteomes" id="UP000694385"/>
    </source>
</evidence>
<reference evidence="8" key="2">
    <citation type="submission" date="2025-09" db="UniProtKB">
        <authorList>
            <consortium name="Ensembl"/>
        </authorList>
    </citation>
    <scope>IDENTIFICATION</scope>
</reference>
<feature type="compositionally biased region" description="Acidic residues" evidence="7">
    <location>
        <begin position="64"/>
        <end position="82"/>
    </location>
</feature>
<keyword evidence="5" id="KW-0804">Transcription</keyword>
<keyword evidence="6" id="KW-0539">Nucleus</keyword>
<reference evidence="8" key="1">
    <citation type="submission" date="2025-08" db="UniProtKB">
        <authorList>
            <consortium name="Ensembl"/>
        </authorList>
    </citation>
    <scope>IDENTIFICATION</scope>
</reference>
<name>A0A8C5LGR3_JACJA</name>
<gene>
    <name evidence="8" type="primary">Eid1</name>
</gene>
<evidence type="ECO:0000256" key="2">
    <source>
        <dbReference type="ARBA" id="ARBA00022491"/>
    </source>
</evidence>
<dbReference type="GO" id="GO:0036464">
    <property type="term" value="C:cytoplasmic ribonucleoprotein granule"/>
    <property type="evidence" value="ECO:0007669"/>
    <property type="project" value="Ensembl"/>
</dbReference>
<keyword evidence="9" id="KW-1185">Reference proteome</keyword>
<protein>
    <submittedName>
        <fullName evidence="8">EP300 interacting inhibitor of differentiation 1</fullName>
    </submittedName>
</protein>
<dbReference type="AlphaFoldDB" id="A0A8C5LGR3"/>
<evidence type="ECO:0000256" key="6">
    <source>
        <dbReference type="ARBA" id="ARBA00023242"/>
    </source>
</evidence>
<keyword evidence="3" id="KW-0221">Differentiation</keyword>
<dbReference type="Ensembl" id="ENSJJAT00000028545.1">
    <property type="protein sequence ID" value="ENSJJAP00000021986.1"/>
    <property type="gene ID" value="ENSJJAG00000022180.1"/>
</dbReference>
<sequence length="157" mass="17835">MSAMAELSELYEESSDLQMDVMPGEGDLPQMEEGPMEEEAAQPRAAREARRGLDRRPGPGRGEDEGDDFDDWEDDYDFPEEEPLNRAGYRVSAALEEANKMFLRTSRAGEAALEGGFQMHYEKTPFDQLAFIEELFSLMVVNRLTEELGCDEIIDRE</sequence>
<organism evidence="8 9">
    <name type="scientific">Jaculus jaculus</name>
    <name type="common">Lesser Egyptian jerboa</name>
    <dbReference type="NCBI Taxonomy" id="51337"/>
    <lineage>
        <taxon>Eukaryota</taxon>
        <taxon>Metazoa</taxon>
        <taxon>Chordata</taxon>
        <taxon>Craniata</taxon>
        <taxon>Vertebrata</taxon>
        <taxon>Euteleostomi</taxon>
        <taxon>Mammalia</taxon>
        <taxon>Eutheria</taxon>
        <taxon>Euarchontoglires</taxon>
        <taxon>Glires</taxon>
        <taxon>Rodentia</taxon>
        <taxon>Myomorpha</taxon>
        <taxon>Dipodoidea</taxon>
        <taxon>Dipodidae</taxon>
        <taxon>Dipodinae</taxon>
        <taxon>Jaculus</taxon>
    </lineage>
</organism>
<dbReference type="GO" id="GO:0005654">
    <property type="term" value="C:nucleoplasm"/>
    <property type="evidence" value="ECO:0007669"/>
    <property type="project" value="Ensembl"/>
</dbReference>
<keyword evidence="4" id="KW-0805">Transcription regulation</keyword>
<dbReference type="PANTHER" id="PTHR15556:SF5">
    <property type="entry name" value="EP300-INTERACTING INHIBITOR OF DIFFERENTIATION 1"/>
    <property type="match status" value="1"/>
</dbReference>
<dbReference type="GO" id="GO:0035035">
    <property type="term" value="F:histone acetyltransferase binding"/>
    <property type="evidence" value="ECO:0007669"/>
    <property type="project" value="Ensembl"/>
</dbReference>
<dbReference type="InterPro" id="IPR033258">
    <property type="entry name" value="EID"/>
</dbReference>
<dbReference type="OMA" id="GCDEMID"/>
<proteinExistence type="predicted"/>
<feature type="region of interest" description="Disordered" evidence="7">
    <location>
        <begin position="1"/>
        <end position="84"/>
    </location>
</feature>
<evidence type="ECO:0000313" key="8">
    <source>
        <dbReference type="Ensembl" id="ENSJJAP00000021986.1"/>
    </source>
</evidence>